<evidence type="ECO:0000256" key="1">
    <source>
        <dbReference type="SAM" id="Phobius"/>
    </source>
</evidence>
<keyword evidence="1" id="KW-0472">Membrane</keyword>
<gene>
    <name evidence="2" type="ORF">JOF53_002616</name>
</gene>
<evidence type="ECO:0000313" key="3">
    <source>
        <dbReference type="Proteomes" id="UP001519363"/>
    </source>
</evidence>
<comment type="caution">
    <text evidence="2">The sequence shown here is derived from an EMBL/GenBank/DDBJ whole genome shotgun (WGS) entry which is preliminary data.</text>
</comment>
<name>A0ABS5AAZ6_9PSEU</name>
<keyword evidence="3" id="KW-1185">Reference proteome</keyword>
<feature type="transmembrane region" description="Helical" evidence="1">
    <location>
        <begin position="23"/>
        <end position="44"/>
    </location>
</feature>
<dbReference type="EMBL" id="JAGIOO010000001">
    <property type="protein sequence ID" value="MBP2473744.1"/>
    <property type="molecule type" value="Genomic_DNA"/>
</dbReference>
<keyword evidence="1" id="KW-0812">Transmembrane</keyword>
<organism evidence="2 3">
    <name type="scientific">Crossiella equi</name>
    <dbReference type="NCBI Taxonomy" id="130796"/>
    <lineage>
        <taxon>Bacteria</taxon>
        <taxon>Bacillati</taxon>
        <taxon>Actinomycetota</taxon>
        <taxon>Actinomycetes</taxon>
        <taxon>Pseudonocardiales</taxon>
        <taxon>Pseudonocardiaceae</taxon>
        <taxon>Crossiella</taxon>
    </lineage>
</organism>
<dbReference type="Proteomes" id="UP001519363">
    <property type="component" value="Unassembled WGS sequence"/>
</dbReference>
<evidence type="ECO:0000313" key="2">
    <source>
        <dbReference type="EMBL" id="MBP2473744.1"/>
    </source>
</evidence>
<proteinExistence type="predicted"/>
<accession>A0ABS5AAZ6</accession>
<keyword evidence="1" id="KW-1133">Transmembrane helix</keyword>
<sequence length="77" mass="8605">MFARLLAASPSTPEPQPLLTDQAQLTIVLVVWLVVAVVLTVVVLRSWWRKRRADVLAKREAGPFLRLMPPEADSKVS</sequence>
<dbReference type="RefSeq" id="WP_086783424.1">
    <property type="nucleotide sequence ID" value="NZ_JAGIOO010000001.1"/>
</dbReference>
<protein>
    <submittedName>
        <fullName evidence="2">Uncharacterized protein</fullName>
    </submittedName>
</protein>
<reference evidence="2 3" key="1">
    <citation type="submission" date="2021-03" db="EMBL/GenBank/DDBJ databases">
        <title>Sequencing the genomes of 1000 actinobacteria strains.</title>
        <authorList>
            <person name="Klenk H.-P."/>
        </authorList>
    </citation>
    <scope>NUCLEOTIDE SEQUENCE [LARGE SCALE GENOMIC DNA]</scope>
    <source>
        <strain evidence="2 3">DSM 44580</strain>
    </source>
</reference>